<protein>
    <submittedName>
        <fullName evidence="1">Uncharacterized protein</fullName>
    </submittedName>
</protein>
<accession>K7YP89</accession>
<dbReference type="EMBL" id="CP003539">
    <property type="protein sequence ID" value="AFX99347.1"/>
    <property type="molecule type" value="Genomic_DNA"/>
</dbReference>
<proteinExistence type="predicted"/>
<evidence type="ECO:0000313" key="2">
    <source>
        <dbReference type="Proteomes" id="UP000010077"/>
    </source>
</evidence>
<name>K7YP89_9PROT</name>
<dbReference type="Proteomes" id="UP000010077">
    <property type="component" value="Chromosome"/>
</dbReference>
<gene>
    <name evidence="1" type="ORF">A1OE_1169</name>
</gene>
<dbReference type="AlphaFoldDB" id="K7YP89"/>
<organism evidence="1 2">
    <name type="scientific">Candidatus Endolissoclinum faulkneri L2</name>
    <dbReference type="NCBI Taxonomy" id="1193729"/>
    <lineage>
        <taxon>Bacteria</taxon>
        <taxon>Pseudomonadati</taxon>
        <taxon>Pseudomonadota</taxon>
        <taxon>Alphaproteobacteria</taxon>
        <taxon>Rhodospirillales</taxon>
        <taxon>Rhodospirillaceae</taxon>
        <taxon>Candidatus Endolissoclinum</taxon>
    </lineage>
</organism>
<sequence>MLNLFHGYFKIKIKKLRCYFFESNYSKCFFVYYCFLDKKLRS</sequence>
<reference evidence="1 2" key="1">
    <citation type="journal article" date="2012" name="Proc. Natl. Acad. Sci. U.S.A.">
        <title>Genome streamlining and chemical defense in a coral reef symbiosis.</title>
        <authorList>
            <person name="Kwan J.C."/>
            <person name="Donia M.S."/>
            <person name="Han A.W."/>
            <person name="Hirose E."/>
            <person name="Haygood M.G."/>
            <person name="Schmidt E.W."/>
        </authorList>
    </citation>
    <scope>NUCLEOTIDE SEQUENCE [LARGE SCALE GENOMIC DNA]</scope>
    <source>
        <strain evidence="1 2">L2</strain>
    </source>
</reference>
<keyword evidence="2" id="KW-1185">Reference proteome</keyword>
<dbReference type="KEGG" id="thal:A1OE_1169"/>
<dbReference type="HOGENOM" id="CLU_3248767_0_0_5"/>
<evidence type="ECO:0000313" key="1">
    <source>
        <dbReference type="EMBL" id="AFX99347.1"/>
    </source>
</evidence>